<organism evidence="1">
    <name type="scientific">mine drainage metagenome</name>
    <dbReference type="NCBI Taxonomy" id="410659"/>
    <lineage>
        <taxon>unclassified sequences</taxon>
        <taxon>metagenomes</taxon>
        <taxon>ecological metagenomes</taxon>
    </lineage>
</organism>
<evidence type="ECO:0000313" key="1">
    <source>
        <dbReference type="EMBL" id="EQD78758.1"/>
    </source>
</evidence>
<dbReference type="SUPFAM" id="SSF75169">
    <property type="entry name" value="DsrEFH-like"/>
    <property type="match status" value="1"/>
</dbReference>
<name>T1CBQ0_9ZZZZ</name>
<dbReference type="Gene3D" id="3.40.1260.10">
    <property type="entry name" value="DsrEFH-like"/>
    <property type="match status" value="1"/>
</dbReference>
<protein>
    <submittedName>
        <fullName evidence="1">Uncharacterized protein</fullName>
    </submittedName>
</protein>
<dbReference type="AlphaFoldDB" id="T1CBQ0"/>
<reference evidence="1" key="2">
    <citation type="journal article" date="2014" name="ISME J.">
        <title>Microbial stratification in low pH oxic and suboxic macroscopic growths along an acid mine drainage.</title>
        <authorList>
            <person name="Mendez-Garcia C."/>
            <person name="Mesa V."/>
            <person name="Sprenger R.R."/>
            <person name="Richter M."/>
            <person name="Diez M.S."/>
            <person name="Solano J."/>
            <person name="Bargiela R."/>
            <person name="Golyshina O.V."/>
            <person name="Manteca A."/>
            <person name="Ramos J.L."/>
            <person name="Gallego J.R."/>
            <person name="Llorente I."/>
            <person name="Martins Dos Santos V.A."/>
            <person name="Jensen O.N."/>
            <person name="Pelaez A.I."/>
            <person name="Sanchez J."/>
            <person name="Ferrer M."/>
        </authorList>
    </citation>
    <scope>NUCLEOTIDE SEQUENCE</scope>
</reference>
<dbReference type="InterPro" id="IPR027396">
    <property type="entry name" value="DsrEFH-like"/>
</dbReference>
<gene>
    <name evidence="1" type="ORF">B1A_02098</name>
</gene>
<dbReference type="EMBL" id="AUZX01001569">
    <property type="protein sequence ID" value="EQD78758.1"/>
    <property type="molecule type" value="Genomic_DNA"/>
</dbReference>
<comment type="caution">
    <text evidence="1">The sequence shown here is derived from an EMBL/GenBank/DDBJ whole genome shotgun (WGS) entry which is preliminary data.</text>
</comment>
<reference evidence="1" key="1">
    <citation type="submission" date="2013-08" db="EMBL/GenBank/DDBJ databases">
        <authorList>
            <person name="Mendez C."/>
            <person name="Richter M."/>
            <person name="Ferrer M."/>
            <person name="Sanchez J."/>
        </authorList>
    </citation>
    <scope>NUCLEOTIDE SEQUENCE</scope>
</reference>
<feature type="non-terminal residue" evidence="1">
    <location>
        <position position="1"/>
    </location>
</feature>
<accession>T1CBQ0</accession>
<sequence>EEYVATGEGPIAETFETLIKSGAIDSACSGIAKIYNIEEKLKEKGVELFPFGERLAKYINEGYQVITL</sequence>
<proteinExistence type="predicted"/>